<dbReference type="InterPro" id="IPR017930">
    <property type="entry name" value="Myb_dom"/>
</dbReference>
<dbReference type="GO" id="GO:0000978">
    <property type="term" value="F:RNA polymerase II cis-regulatory region sequence-specific DNA binding"/>
    <property type="evidence" value="ECO:0000318"/>
    <property type="project" value="GO_Central"/>
</dbReference>
<dbReference type="KEGG" id="dpp:DICPUDRAFT_11392"/>
<evidence type="ECO:0000256" key="2">
    <source>
        <dbReference type="ARBA" id="ARBA00023125"/>
    </source>
</evidence>
<organism evidence="5 6">
    <name type="scientific">Dictyostelium purpureum</name>
    <name type="common">Slime mold</name>
    <dbReference type="NCBI Taxonomy" id="5786"/>
    <lineage>
        <taxon>Eukaryota</taxon>
        <taxon>Amoebozoa</taxon>
        <taxon>Evosea</taxon>
        <taxon>Eumycetozoa</taxon>
        <taxon>Dictyostelia</taxon>
        <taxon>Dictyosteliales</taxon>
        <taxon>Dictyosteliaceae</taxon>
        <taxon>Dictyostelium</taxon>
    </lineage>
</organism>
<feature type="non-terminal residue" evidence="5">
    <location>
        <position position="101"/>
    </location>
</feature>
<proteinExistence type="predicted"/>
<sequence>IKGPWREDEDKMLIQLVNKYGAREWSTIAYRIPGRTGKQCRERWLNSLNPEVKKTNWTSKEDVIIIEAHTKYGNKWTKISKLLEGRTANAIKNHWNSTLRR</sequence>
<dbReference type="FunFam" id="1.10.10.60:FF:000010">
    <property type="entry name" value="Transcriptional activator Myb isoform A"/>
    <property type="match status" value="1"/>
</dbReference>
<dbReference type="InterPro" id="IPR001005">
    <property type="entry name" value="SANT/Myb"/>
</dbReference>
<dbReference type="OrthoDB" id="30606at2759"/>
<dbReference type="SUPFAM" id="SSF46689">
    <property type="entry name" value="Homeodomain-like"/>
    <property type="match status" value="1"/>
</dbReference>
<dbReference type="GO" id="GO:0000981">
    <property type="term" value="F:DNA-binding transcription factor activity, RNA polymerase II-specific"/>
    <property type="evidence" value="ECO:0000318"/>
    <property type="project" value="GO_Central"/>
</dbReference>
<feature type="non-terminal residue" evidence="5">
    <location>
        <position position="1"/>
    </location>
</feature>
<feature type="domain" description="Myb-like" evidence="3">
    <location>
        <begin position="1"/>
        <end position="48"/>
    </location>
</feature>
<keyword evidence="1" id="KW-0677">Repeat</keyword>
<dbReference type="eggNOG" id="KOG0048">
    <property type="taxonomic scope" value="Eukaryota"/>
</dbReference>
<dbReference type="InterPro" id="IPR050560">
    <property type="entry name" value="MYB_TF"/>
</dbReference>
<dbReference type="PANTHER" id="PTHR45614:SF25">
    <property type="entry name" value="MYB PROTEIN"/>
    <property type="match status" value="1"/>
</dbReference>
<evidence type="ECO:0000259" key="4">
    <source>
        <dbReference type="PROSITE" id="PS51294"/>
    </source>
</evidence>
<dbReference type="GO" id="GO:0005634">
    <property type="term" value="C:nucleus"/>
    <property type="evidence" value="ECO:0000318"/>
    <property type="project" value="GO_Central"/>
</dbReference>
<dbReference type="PROSITE" id="PS51294">
    <property type="entry name" value="HTH_MYB"/>
    <property type="match status" value="2"/>
</dbReference>
<evidence type="ECO:0000313" key="5">
    <source>
        <dbReference type="EMBL" id="EGC36904.1"/>
    </source>
</evidence>
<evidence type="ECO:0000259" key="3">
    <source>
        <dbReference type="PROSITE" id="PS50090"/>
    </source>
</evidence>
<dbReference type="GeneID" id="10503941"/>
<accession>F0ZGK6</accession>
<protein>
    <submittedName>
        <fullName evidence="5">Uncharacterized protein</fullName>
    </submittedName>
</protein>
<feature type="domain" description="HTH myb-type" evidence="4">
    <location>
        <begin position="53"/>
        <end position="101"/>
    </location>
</feature>
<dbReference type="EMBL" id="GL871013">
    <property type="protein sequence ID" value="EGC36904.1"/>
    <property type="molecule type" value="Genomic_DNA"/>
</dbReference>
<dbReference type="GO" id="GO:0000278">
    <property type="term" value="P:mitotic cell cycle"/>
    <property type="evidence" value="ECO:0000318"/>
    <property type="project" value="GO_Central"/>
</dbReference>
<dbReference type="RefSeq" id="XP_003286547.1">
    <property type="nucleotide sequence ID" value="XM_003286499.1"/>
</dbReference>
<dbReference type="GO" id="GO:0045944">
    <property type="term" value="P:positive regulation of transcription by RNA polymerase II"/>
    <property type="evidence" value="ECO:0000318"/>
    <property type="project" value="GO_Central"/>
</dbReference>
<dbReference type="Pfam" id="PF13921">
    <property type="entry name" value="Myb_DNA-bind_6"/>
    <property type="match status" value="1"/>
</dbReference>
<evidence type="ECO:0000313" key="6">
    <source>
        <dbReference type="Proteomes" id="UP000001064"/>
    </source>
</evidence>
<dbReference type="InterPro" id="IPR009057">
    <property type="entry name" value="Homeodomain-like_sf"/>
</dbReference>
<reference evidence="6" key="1">
    <citation type="journal article" date="2011" name="Genome Biol.">
        <title>Comparative genomics of the social amoebae Dictyostelium discoideum and Dictyostelium purpureum.</title>
        <authorList>
            <consortium name="US DOE Joint Genome Institute (JGI-PGF)"/>
            <person name="Sucgang R."/>
            <person name="Kuo A."/>
            <person name="Tian X."/>
            <person name="Salerno W."/>
            <person name="Parikh A."/>
            <person name="Feasley C.L."/>
            <person name="Dalin E."/>
            <person name="Tu H."/>
            <person name="Huang E."/>
            <person name="Barry K."/>
            <person name="Lindquist E."/>
            <person name="Shapiro H."/>
            <person name="Bruce D."/>
            <person name="Schmutz J."/>
            <person name="Salamov A."/>
            <person name="Fey P."/>
            <person name="Gaudet P."/>
            <person name="Anjard C."/>
            <person name="Babu M.M."/>
            <person name="Basu S."/>
            <person name="Bushmanova Y."/>
            <person name="van der Wel H."/>
            <person name="Katoh-Kurasawa M."/>
            <person name="Dinh C."/>
            <person name="Coutinho P.M."/>
            <person name="Saito T."/>
            <person name="Elias M."/>
            <person name="Schaap P."/>
            <person name="Kay R.R."/>
            <person name="Henrissat B."/>
            <person name="Eichinger L."/>
            <person name="Rivero F."/>
            <person name="Putnam N.H."/>
            <person name="West C.M."/>
            <person name="Loomis W.F."/>
            <person name="Chisholm R.L."/>
            <person name="Shaulsky G."/>
            <person name="Strassmann J.E."/>
            <person name="Queller D.C."/>
            <person name="Kuspa A."/>
            <person name="Grigoriev I.V."/>
        </authorList>
    </citation>
    <scope>NUCLEOTIDE SEQUENCE [LARGE SCALE GENOMIC DNA]</scope>
    <source>
        <strain evidence="6">QSDP1</strain>
    </source>
</reference>
<gene>
    <name evidence="5" type="ORF">DICPUDRAFT_11392</name>
</gene>
<dbReference type="Proteomes" id="UP000001064">
    <property type="component" value="Unassembled WGS sequence"/>
</dbReference>
<dbReference type="STRING" id="5786.F0ZGK6"/>
<dbReference type="OMA" id="IVIELSW"/>
<dbReference type="VEuPathDB" id="AmoebaDB:DICPUDRAFT_11392"/>
<feature type="domain" description="Myb-like" evidence="3">
    <location>
        <begin position="49"/>
        <end position="99"/>
    </location>
</feature>
<feature type="domain" description="HTH myb-type" evidence="4">
    <location>
        <begin position="1"/>
        <end position="52"/>
    </location>
</feature>
<keyword evidence="2" id="KW-0238">DNA-binding</keyword>
<keyword evidence="6" id="KW-1185">Reference proteome</keyword>
<dbReference type="InParanoid" id="F0ZGK6"/>
<name>F0ZGK6_DICPU</name>
<dbReference type="PANTHER" id="PTHR45614">
    <property type="entry name" value="MYB PROTEIN-RELATED"/>
    <property type="match status" value="1"/>
</dbReference>
<dbReference type="Gene3D" id="1.10.10.60">
    <property type="entry name" value="Homeodomain-like"/>
    <property type="match status" value="2"/>
</dbReference>
<dbReference type="PROSITE" id="PS50090">
    <property type="entry name" value="MYB_LIKE"/>
    <property type="match status" value="2"/>
</dbReference>
<dbReference type="CDD" id="cd00167">
    <property type="entry name" value="SANT"/>
    <property type="match status" value="2"/>
</dbReference>
<dbReference type="AlphaFoldDB" id="F0ZGK6"/>
<dbReference type="SMART" id="SM00717">
    <property type="entry name" value="SANT"/>
    <property type="match status" value="2"/>
</dbReference>
<evidence type="ECO:0000256" key="1">
    <source>
        <dbReference type="ARBA" id="ARBA00022737"/>
    </source>
</evidence>